<dbReference type="RefSeq" id="WP_240830757.1">
    <property type="nucleotide sequence ID" value="NZ_JAKWBL010000003.1"/>
</dbReference>
<dbReference type="Proteomes" id="UP001202248">
    <property type="component" value="Unassembled WGS sequence"/>
</dbReference>
<evidence type="ECO:0000313" key="1">
    <source>
        <dbReference type="EMBL" id="MCH5599079.1"/>
    </source>
</evidence>
<dbReference type="EMBL" id="JAKWBL010000003">
    <property type="protein sequence ID" value="MCH5599079.1"/>
    <property type="molecule type" value="Genomic_DNA"/>
</dbReference>
<name>A0ABS9SL24_9BACT</name>
<evidence type="ECO:0000313" key="2">
    <source>
        <dbReference type="Proteomes" id="UP001202248"/>
    </source>
</evidence>
<accession>A0ABS9SL24</accession>
<protein>
    <submittedName>
        <fullName evidence="1">Uncharacterized protein</fullName>
    </submittedName>
</protein>
<organism evidence="1 2">
    <name type="scientific">Niabella ginsengisoli</name>
    <dbReference type="NCBI Taxonomy" id="522298"/>
    <lineage>
        <taxon>Bacteria</taxon>
        <taxon>Pseudomonadati</taxon>
        <taxon>Bacteroidota</taxon>
        <taxon>Chitinophagia</taxon>
        <taxon>Chitinophagales</taxon>
        <taxon>Chitinophagaceae</taxon>
        <taxon>Niabella</taxon>
    </lineage>
</organism>
<comment type="caution">
    <text evidence="1">The sequence shown here is derived from an EMBL/GenBank/DDBJ whole genome shotgun (WGS) entry which is preliminary data.</text>
</comment>
<sequence>MPERKTLDFNLHDNILSIQSNANVNGNATSGNSEEARPVKYTNNLKSELPGIAAFFDYEEALAASKKRGNLFFWILRDTVV</sequence>
<reference evidence="1 2" key="1">
    <citation type="submission" date="2022-02" db="EMBL/GenBank/DDBJ databases">
        <authorList>
            <person name="Min J."/>
        </authorList>
    </citation>
    <scope>NUCLEOTIDE SEQUENCE [LARGE SCALE GENOMIC DNA]</scope>
    <source>
        <strain evidence="1 2">GR10-1</strain>
    </source>
</reference>
<proteinExistence type="predicted"/>
<gene>
    <name evidence="1" type="ORF">MKP09_14765</name>
</gene>
<keyword evidence="2" id="KW-1185">Reference proteome</keyword>